<comment type="similarity">
    <text evidence="1">Belongs to the peptidase S9C family.</text>
</comment>
<dbReference type="InParanoid" id="G7E5Z8"/>
<evidence type="ECO:0000256" key="2">
    <source>
        <dbReference type="ARBA" id="ARBA00022670"/>
    </source>
</evidence>
<dbReference type="Gene3D" id="3.40.50.1820">
    <property type="entry name" value="alpha/beta hydrolase"/>
    <property type="match status" value="1"/>
</dbReference>
<protein>
    <recommendedName>
        <fullName evidence="5">Dipeptidyl-peptidase V</fullName>
    </recommendedName>
</protein>
<dbReference type="GO" id="GO:0004252">
    <property type="term" value="F:serine-type endopeptidase activity"/>
    <property type="evidence" value="ECO:0007669"/>
    <property type="project" value="TreeGrafter"/>
</dbReference>
<dbReference type="SUPFAM" id="SSF82171">
    <property type="entry name" value="DPP6 N-terminal domain-like"/>
    <property type="match status" value="1"/>
</dbReference>
<evidence type="ECO:0000259" key="7">
    <source>
        <dbReference type="Pfam" id="PF00326"/>
    </source>
</evidence>
<dbReference type="FunFam" id="3.40.50.1820:FF:000028">
    <property type="entry name" value="S9 family peptidase"/>
    <property type="match status" value="1"/>
</dbReference>
<dbReference type="SUPFAM" id="SSF53474">
    <property type="entry name" value="alpha/beta-Hydrolases"/>
    <property type="match status" value="1"/>
</dbReference>
<dbReference type="eggNOG" id="KOG2100">
    <property type="taxonomic scope" value="Eukaryota"/>
</dbReference>
<dbReference type="PANTHER" id="PTHR42776:SF13">
    <property type="entry name" value="DIPEPTIDYL-PEPTIDASE 5"/>
    <property type="match status" value="1"/>
</dbReference>
<dbReference type="HOGENOM" id="CLU_008615_0_1_1"/>
<feature type="compositionally biased region" description="Polar residues" evidence="6">
    <location>
        <begin position="299"/>
        <end position="308"/>
    </location>
</feature>
<dbReference type="EMBL" id="BABT02000150">
    <property type="protein sequence ID" value="GAA98258.1"/>
    <property type="molecule type" value="Genomic_DNA"/>
</dbReference>
<evidence type="ECO:0000256" key="6">
    <source>
        <dbReference type="SAM" id="MobiDB-lite"/>
    </source>
</evidence>
<evidence type="ECO:0000256" key="3">
    <source>
        <dbReference type="ARBA" id="ARBA00022729"/>
    </source>
</evidence>
<evidence type="ECO:0000313" key="8">
    <source>
        <dbReference type="EMBL" id="GAA98258.1"/>
    </source>
</evidence>
<gene>
    <name evidence="8" type="primary">Mo04941</name>
    <name evidence="8" type="ORF">E5Q_04941</name>
</gene>
<dbReference type="Gene3D" id="2.120.10.30">
    <property type="entry name" value="TolB, C-terminal domain"/>
    <property type="match status" value="1"/>
</dbReference>
<name>G7E5Z8_MIXOS</name>
<keyword evidence="9" id="KW-1185">Reference proteome</keyword>
<dbReference type="InterPro" id="IPR001375">
    <property type="entry name" value="Peptidase_S9_cat"/>
</dbReference>
<dbReference type="Pfam" id="PF00326">
    <property type="entry name" value="Peptidase_S9"/>
    <property type="match status" value="1"/>
</dbReference>
<dbReference type="Proteomes" id="UP000009131">
    <property type="component" value="Unassembled WGS sequence"/>
</dbReference>
<evidence type="ECO:0000313" key="9">
    <source>
        <dbReference type="Proteomes" id="UP000009131"/>
    </source>
</evidence>
<feature type="region of interest" description="Disordered" evidence="6">
    <location>
        <begin position="287"/>
        <end position="308"/>
    </location>
</feature>
<dbReference type="InterPro" id="IPR029058">
    <property type="entry name" value="AB_hydrolase_fold"/>
</dbReference>
<evidence type="ECO:0000256" key="5">
    <source>
        <dbReference type="ARBA" id="ARBA00032829"/>
    </source>
</evidence>
<evidence type="ECO:0000256" key="1">
    <source>
        <dbReference type="ARBA" id="ARBA00010040"/>
    </source>
</evidence>
<organism evidence="8 9">
    <name type="scientific">Mixia osmundae (strain CBS 9802 / IAM 14324 / JCM 22182 / KY 12970)</name>
    <dbReference type="NCBI Taxonomy" id="764103"/>
    <lineage>
        <taxon>Eukaryota</taxon>
        <taxon>Fungi</taxon>
        <taxon>Dikarya</taxon>
        <taxon>Basidiomycota</taxon>
        <taxon>Pucciniomycotina</taxon>
        <taxon>Mixiomycetes</taxon>
        <taxon>Mixiales</taxon>
        <taxon>Mixiaceae</taxon>
        <taxon>Mixia</taxon>
    </lineage>
</organism>
<dbReference type="PANTHER" id="PTHR42776">
    <property type="entry name" value="SERINE PEPTIDASE S9 FAMILY MEMBER"/>
    <property type="match status" value="1"/>
</dbReference>
<dbReference type="AlphaFoldDB" id="G7E5Z8"/>
<dbReference type="FunCoup" id="G7E5Z8">
    <property type="interactions" value="16"/>
</dbReference>
<keyword evidence="4" id="KW-0378">Hydrolase</keyword>
<keyword evidence="2" id="KW-0645">Protease</keyword>
<keyword evidence="3" id="KW-0732">Signal</keyword>
<feature type="domain" description="Peptidase S9 prolyl oligopeptidase catalytic" evidence="7">
    <location>
        <begin position="508"/>
        <end position="716"/>
    </location>
</feature>
<dbReference type="STRING" id="764103.G7E5Z8"/>
<proteinExistence type="inferred from homology"/>
<reference evidence="8 9" key="1">
    <citation type="journal article" date="2011" name="J. Gen. Appl. Microbiol.">
        <title>Draft genome sequencing of the enigmatic basidiomycete Mixia osmundae.</title>
        <authorList>
            <person name="Nishida H."/>
            <person name="Nagatsuka Y."/>
            <person name="Sugiyama J."/>
        </authorList>
    </citation>
    <scope>NUCLEOTIDE SEQUENCE [LARGE SCALE GENOMIC DNA]</scope>
    <source>
        <strain evidence="9">CBS 9802 / IAM 14324 / JCM 22182 / KY 12970</strain>
    </source>
</reference>
<dbReference type="InterPro" id="IPR011042">
    <property type="entry name" value="6-blade_b-propeller_TolB-like"/>
</dbReference>
<dbReference type="OrthoDB" id="416344at2759"/>
<sequence length="731" mass="81044">MAGLTIEAFISMKKPGNAIPSPSGSRFAMSVSQYDIEKQRTQESVIVGDIGSSLSKTDTVLDGLKLSGLVWASDDVLLYLRPGGAKADEVDCPIDKSDKEASKLLEARAESSGVELWSVHVKDGTKQRVGQFPKGVEPANMSFNPARELLSFSAEVYASDPALEAVAKIDKQREDTARGSDAKVYDDLYVRHWNAWSDGKVNKVFICKIASDQAGTLQLDLKAGFMSPIAHSKVNSPSIGGGAQDFQLSSDGTSLICMAKTPELPVAWHTRTDVYAVPVYARNKDEKKPLPLTTGEHGATSSPVFAPSATQTSGKAAWLQMDKDGYEADYRRIIIIDLETREKKILAMSEWDRSPHALKWSNDGKGLYLLVEDYGRTKIFYLALDSANEHPVPLTSEATVESFEVLPGKDHRLLLTISSLNAPNEAYLLEASSMAAKPTLTRLTQLNDLSKLGLEPAEDFEFKGGNDKTIHGFIVRPPGVKSKSADKKYPLCVWVHGGPQGAWSDSFHFRWNAAVSASRGYITLLMNITGSTGYGQELTDAIGNNWGGTPYKDTIAGVEHCLDAYPEIDRERIGAAGASYGAYFMNWLEGHPTSSFTFKTLVNHCCLFNIVNSIASDEQFFPEREFDGTIWSARENYERWSPHNFIDQWSTPMLVIHGAKDYRLPIAEGLSTFNTLQRLGIPSRFIYYPTEGHFVEQPANSLHWHNEVYKWLDEWLLGELVNMWMQYYIAV</sequence>
<evidence type="ECO:0000256" key="4">
    <source>
        <dbReference type="ARBA" id="ARBA00022801"/>
    </source>
</evidence>
<accession>G7E5Z8</accession>
<dbReference type="GO" id="GO:0006508">
    <property type="term" value="P:proteolysis"/>
    <property type="evidence" value="ECO:0007669"/>
    <property type="project" value="UniProtKB-KW"/>
</dbReference>
<reference evidence="8 9" key="2">
    <citation type="journal article" date="2012" name="Open Biol.">
        <title>Characteristics of nucleosomes and linker DNA regions on the genome of the basidiomycete Mixia osmundae revealed by mono- and dinucleosome mapping.</title>
        <authorList>
            <person name="Nishida H."/>
            <person name="Kondo S."/>
            <person name="Matsumoto T."/>
            <person name="Suzuki Y."/>
            <person name="Yoshikawa H."/>
            <person name="Taylor T.D."/>
            <person name="Sugiyama J."/>
        </authorList>
    </citation>
    <scope>NUCLEOTIDE SEQUENCE [LARGE SCALE GENOMIC DNA]</scope>
    <source>
        <strain evidence="9">CBS 9802 / IAM 14324 / JCM 22182 / KY 12970</strain>
    </source>
</reference>
<comment type="caution">
    <text evidence="8">The sequence shown here is derived from an EMBL/GenBank/DDBJ whole genome shotgun (WGS) entry which is preliminary data.</text>
</comment>